<dbReference type="SUPFAM" id="SSF46626">
    <property type="entry name" value="Cytochrome c"/>
    <property type="match status" value="1"/>
</dbReference>
<dbReference type="AlphaFoldDB" id="A0A160T9K2"/>
<evidence type="ECO:0000256" key="1">
    <source>
        <dbReference type="ARBA" id="ARBA00022617"/>
    </source>
</evidence>
<evidence type="ECO:0000313" key="5">
    <source>
        <dbReference type="EMBL" id="CUS40028.1"/>
    </source>
</evidence>
<dbReference type="GO" id="GO:0046872">
    <property type="term" value="F:metal ion binding"/>
    <property type="evidence" value="ECO:0007669"/>
    <property type="project" value="UniProtKB-KW"/>
</dbReference>
<evidence type="ECO:0000256" key="3">
    <source>
        <dbReference type="ARBA" id="ARBA00023004"/>
    </source>
</evidence>
<name>A0A160T9K2_9ZZZZ</name>
<dbReference type="GO" id="GO:0009055">
    <property type="term" value="F:electron transfer activity"/>
    <property type="evidence" value="ECO:0007669"/>
    <property type="project" value="InterPro"/>
</dbReference>
<dbReference type="InterPro" id="IPR036909">
    <property type="entry name" value="Cyt_c-like_dom_sf"/>
</dbReference>
<dbReference type="InterPro" id="IPR009056">
    <property type="entry name" value="Cyt_c-like_dom"/>
</dbReference>
<dbReference type="EMBL" id="CZQC01000001">
    <property type="protein sequence ID" value="CUS40028.1"/>
    <property type="molecule type" value="Genomic_DNA"/>
</dbReference>
<evidence type="ECO:0000256" key="2">
    <source>
        <dbReference type="ARBA" id="ARBA00022723"/>
    </source>
</evidence>
<sequence>MKEGILTFLAVSLLLLSGCKNEYNGNVGGASNGGDGSLPGIFNQEGKRQYDAQCASCHGVDGNGTSIGSPLVACATCTSVEVLADEITRTMPISKTEQCVDQCATDTAEYILYAFNGSNLSAAATALDGVTNEDAVLTLRKATLQLAGRLPTSTETSAVLSEGDSALSSVLDVLMNEPVFYERLMEFFNEQLLTDKYLSSNLYEGGINLLDNDDYPNRKWYETAYPGDALSSIRSCVRTITNDAVSRAPLELIRYAAMNDLPHTLYVNADYMMVNWYSQQVYDAELLDPAATFAQTTDPVCDENDVQLYYDPTDFKPARITRALEHETGGVPHAGVLTSPMFLNRYPTTLTNRNRHRSRIVFDYFMDTDILQIEGDRPGDGIGNGSANPTLLDPACYACHQVMDPVATAFQHWTDRGQYIVTGSTSSNQWDSSDIEPAGLNGKTIPLSGADGYFRNMLQWLGTQISNDPRYVRATVRTLYTGLIGSDPLQAPGEDASEDEQLAYTSQRTILNAIGQAMVADGWRIKTAVKGIILSSYYRAIAIDEAKLIVTDHIGSSQFLSPEQVQRKLNATLGFGWDEFRSEDNRIMYGGMDSDSITERITEPSGLVIAIQDRMASEMACRAAALDFTRSIDKRKLFVDVETSTDPRNDEGVILTAQVARIKSNIAHLHWVLIGEQVATDSAEVQATYDLFSAVLSEGQEMLENKDAYDPRPSTYLEWECRARWYRDKDGRTDGDLPEEDRIEEDSNYVIRAWIAVIAYLLSDYRFVYE</sequence>
<gene>
    <name evidence="5" type="ORF">MGWOODY_Tha2099</name>
</gene>
<keyword evidence="1" id="KW-0349">Heme</keyword>
<dbReference type="PROSITE" id="PS51257">
    <property type="entry name" value="PROKAR_LIPOPROTEIN"/>
    <property type="match status" value="1"/>
</dbReference>
<feature type="domain" description="Cytochrome c" evidence="4">
    <location>
        <begin position="41"/>
        <end position="115"/>
    </location>
</feature>
<keyword evidence="2" id="KW-0479">Metal-binding</keyword>
<protein>
    <recommendedName>
        <fullName evidence="4">Cytochrome c domain-containing protein</fullName>
    </recommendedName>
</protein>
<dbReference type="PROSITE" id="PS51007">
    <property type="entry name" value="CYTC"/>
    <property type="match status" value="1"/>
</dbReference>
<dbReference type="Pfam" id="PF13442">
    <property type="entry name" value="Cytochrome_CBB3"/>
    <property type="match status" value="1"/>
</dbReference>
<dbReference type="GO" id="GO:0020037">
    <property type="term" value="F:heme binding"/>
    <property type="evidence" value="ECO:0007669"/>
    <property type="project" value="InterPro"/>
</dbReference>
<keyword evidence="3" id="KW-0408">Iron</keyword>
<reference evidence="5" key="1">
    <citation type="submission" date="2015-10" db="EMBL/GenBank/DDBJ databases">
        <authorList>
            <person name="Gilbert D.G."/>
        </authorList>
    </citation>
    <scope>NUCLEOTIDE SEQUENCE</scope>
</reference>
<organism evidence="5">
    <name type="scientific">hydrothermal vent metagenome</name>
    <dbReference type="NCBI Taxonomy" id="652676"/>
    <lineage>
        <taxon>unclassified sequences</taxon>
        <taxon>metagenomes</taxon>
        <taxon>ecological metagenomes</taxon>
    </lineage>
</organism>
<dbReference type="Gene3D" id="1.10.760.10">
    <property type="entry name" value="Cytochrome c-like domain"/>
    <property type="match status" value="1"/>
</dbReference>
<accession>A0A160T9K2</accession>
<proteinExistence type="predicted"/>
<evidence type="ECO:0000259" key="4">
    <source>
        <dbReference type="PROSITE" id="PS51007"/>
    </source>
</evidence>